<keyword evidence="2 4" id="KW-0863">Zinc-finger</keyword>
<dbReference type="EMBL" id="GL349472">
    <property type="protein sequence ID" value="KNC52344.1"/>
    <property type="molecule type" value="Genomic_DNA"/>
</dbReference>
<evidence type="ECO:0000256" key="2">
    <source>
        <dbReference type="ARBA" id="ARBA00022771"/>
    </source>
</evidence>
<keyword evidence="3" id="KW-0862">Zinc</keyword>
<dbReference type="PANTHER" id="PTHR23111">
    <property type="entry name" value="ZINC FINGER PROTEIN"/>
    <property type="match status" value="1"/>
</dbReference>
<dbReference type="Gene3D" id="3.30.40.10">
    <property type="entry name" value="Zinc/RING finger domain, C3HC4 (zinc finger)"/>
    <property type="match status" value="1"/>
</dbReference>
<feature type="domain" description="RanBP2-type" evidence="7">
    <location>
        <begin position="58"/>
        <end position="87"/>
    </location>
</feature>
<dbReference type="eggNOG" id="KOG0864">
    <property type="taxonomic scope" value="Eukaryota"/>
</dbReference>
<dbReference type="InterPro" id="IPR001841">
    <property type="entry name" value="Znf_RING"/>
</dbReference>
<gene>
    <name evidence="8" type="ORF">AMSG_08314</name>
</gene>
<dbReference type="PROSITE" id="PS01358">
    <property type="entry name" value="ZF_RANBP2_1"/>
    <property type="match status" value="5"/>
</dbReference>
<feature type="domain" description="RanBP2-type" evidence="7">
    <location>
        <begin position="11"/>
        <end position="40"/>
    </location>
</feature>
<dbReference type="SUPFAM" id="SSF90209">
    <property type="entry name" value="Ran binding protein zinc finger-like"/>
    <property type="match status" value="5"/>
</dbReference>
<sequence length="578" mass="59425">MGSNSSVPSRRAGDWDCAACSGHNFGSRSVCRDCGAAKPAPASARVSVGATSAAPPRRAGDWDCAACSGHNFGSRSVCRDCGAAKPAPASARVSVGATSAAPPRRAGDWDCAACSGHNFGSRSVCRDCGAAKPAPASARVSVGATSAAPPRRAGDWDCAACSGHNFGSRSVCRDCGAAKPAPASARVSVGATSAAPPRRAGDWDCAACSGHNFGSRSVCRDCGAAKPSPVATVANWTCTKCTTSNFAVPCSHHNFSYRIACRACSLVRGHAPVSASSTSPLPSSSGLPHDDVDDDEDESCVVCMDAPRTAVLSVCGHLALCLECAQPLSSCPICRASFSPDQVIKIYWTGGSRTRARKQQQQLSQLKAFFADPTGESDPSDASHPPAVPSSGEHESQGARLAAMIQTFHTTHGTTTHVPSKSRDLMALEYSAPVVNRHRVTPGGPHLADDDGSDNEVENGSIKFIDEGIDRTSEVYAAPSSVSPVSGSGAALTPIPVGAVGTPQQRGAKRSRRGSNREAVELGQVDQRDPLAAVLSVRASSVADLVRESGARASMGSPNSDENVDELGAVARLPPPLR</sequence>
<dbReference type="InterPro" id="IPR001876">
    <property type="entry name" value="Znf_RanBP2"/>
</dbReference>
<keyword evidence="1" id="KW-0479">Metal-binding</keyword>
<feature type="region of interest" description="Disordered" evidence="5">
    <location>
        <begin position="371"/>
        <end position="398"/>
    </location>
</feature>
<reference evidence="8 9" key="1">
    <citation type="submission" date="2010-05" db="EMBL/GenBank/DDBJ databases">
        <title>The Genome Sequence of Thecamonas trahens ATCC 50062.</title>
        <authorList>
            <consortium name="The Broad Institute Genome Sequencing Platform"/>
            <person name="Russ C."/>
            <person name="Cuomo C."/>
            <person name="Shea T."/>
            <person name="Young S.K."/>
            <person name="Zeng Q."/>
            <person name="Koehrsen M."/>
            <person name="Haas B."/>
            <person name="Borodovsky M."/>
            <person name="Guigo R."/>
            <person name="Alvarado L."/>
            <person name="Berlin A."/>
            <person name="Bochicchio J."/>
            <person name="Borenstein D."/>
            <person name="Chapman S."/>
            <person name="Chen Z."/>
            <person name="Freedman E."/>
            <person name="Gellesch M."/>
            <person name="Goldberg J."/>
            <person name="Griggs A."/>
            <person name="Gujja S."/>
            <person name="Heilman E."/>
            <person name="Heiman D."/>
            <person name="Hepburn T."/>
            <person name="Howarth C."/>
            <person name="Jen D."/>
            <person name="Larson L."/>
            <person name="Mehta T."/>
            <person name="Park D."/>
            <person name="Pearson M."/>
            <person name="Roberts A."/>
            <person name="Saif S."/>
            <person name="Shenoy N."/>
            <person name="Sisk P."/>
            <person name="Stolte C."/>
            <person name="Sykes S."/>
            <person name="Thomson T."/>
            <person name="Walk T."/>
            <person name="White J."/>
            <person name="Yandava C."/>
            <person name="Burger G."/>
            <person name="Gray M.W."/>
            <person name="Holland P.W.H."/>
            <person name="King N."/>
            <person name="Lang F.B.F."/>
            <person name="Roger A.J."/>
            <person name="Ruiz-Trillo I."/>
            <person name="Lander E."/>
            <person name="Nusbaum C."/>
        </authorList>
    </citation>
    <scope>NUCLEOTIDE SEQUENCE [LARGE SCALE GENOMIC DNA]</scope>
    <source>
        <strain evidence="8 9">ATCC 50062</strain>
    </source>
</reference>
<evidence type="ECO:0000256" key="3">
    <source>
        <dbReference type="ARBA" id="ARBA00022833"/>
    </source>
</evidence>
<dbReference type="AlphaFoldDB" id="A0A0L0DIX2"/>
<feature type="domain" description="RanBP2-type" evidence="7">
    <location>
        <begin position="105"/>
        <end position="134"/>
    </location>
</feature>
<evidence type="ECO:0000256" key="4">
    <source>
        <dbReference type="PROSITE-ProRule" id="PRU00322"/>
    </source>
</evidence>
<dbReference type="PROSITE" id="PS50089">
    <property type="entry name" value="ZF_RING_2"/>
    <property type="match status" value="1"/>
</dbReference>
<dbReference type="PROSITE" id="PS50199">
    <property type="entry name" value="ZF_RANBP2_2"/>
    <property type="match status" value="5"/>
</dbReference>
<proteinExistence type="predicted"/>
<feature type="region of interest" description="Disordered" evidence="5">
    <location>
        <begin position="494"/>
        <end position="524"/>
    </location>
</feature>
<dbReference type="GO" id="GO:0003729">
    <property type="term" value="F:mRNA binding"/>
    <property type="evidence" value="ECO:0007669"/>
    <property type="project" value="TreeGrafter"/>
</dbReference>
<evidence type="ECO:0000313" key="8">
    <source>
        <dbReference type="EMBL" id="KNC52344.1"/>
    </source>
</evidence>
<dbReference type="InterPro" id="IPR036443">
    <property type="entry name" value="Znf_RanBP2_sf"/>
</dbReference>
<protein>
    <submittedName>
        <fullName evidence="8">RNA-binding protein cabeza</fullName>
    </submittedName>
</protein>
<dbReference type="PANTHER" id="PTHR23111:SF40">
    <property type="entry name" value="RNA-BINDING PROTEIN INVOLVED IN HETEROCHROMATIN ASSEMBLY-RELATED"/>
    <property type="match status" value="1"/>
</dbReference>
<feature type="domain" description="RING-type" evidence="6">
    <location>
        <begin position="300"/>
        <end position="335"/>
    </location>
</feature>
<feature type="region of interest" description="Disordered" evidence="5">
    <location>
        <begin position="549"/>
        <end position="578"/>
    </location>
</feature>
<dbReference type="GO" id="GO:0008270">
    <property type="term" value="F:zinc ion binding"/>
    <property type="evidence" value="ECO:0007669"/>
    <property type="project" value="UniProtKB-KW"/>
</dbReference>
<dbReference type="Gene3D" id="4.10.1060.10">
    <property type="entry name" value="Zinc finger, RanBP2-type"/>
    <property type="match status" value="5"/>
</dbReference>
<dbReference type="Pfam" id="PF00641">
    <property type="entry name" value="Zn_ribbon_RanBP"/>
    <property type="match status" value="5"/>
</dbReference>
<feature type="domain" description="RanBP2-type" evidence="7">
    <location>
        <begin position="199"/>
        <end position="228"/>
    </location>
</feature>
<evidence type="ECO:0000313" key="9">
    <source>
        <dbReference type="Proteomes" id="UP000054408"/>
    </source>
</evidence>
<dbReference type="SUPFAM" id="SSF57850">
    <property type="entry name" value="RING/U-box"/>
    <property type="match status" value="1"/>
</dbReference>
<accession>A0A0L0DIX2</accession>
<evidence type="ECO:0000256" key="5">
    <source>
        <dbReference type="SAM" id="MobiDB-lite"/>
    </source>
</evidence>
<keyword evidence="9" id="KW-1185">Reference proteome</keyword>
<feature type="domain" description="RanBP2-type" evidence="7">
    <location>
        <begin position="152"/>
        <end position="181"/>
    </location>
</feature>
<dbReference type="Proteomes" id="UP000054408">
    <property type="component" value="Unassembled WGS sequence"/>
</dbReference>
<dbReference type="SMART" id="SM00184">
    <property type="entry name" value="RING"/>
    <property type="match status" value="1"/>
</dbReference>
<dbReference type="Pfam" id="PF13920">
    <property type="entry name" value="zf-C3HC4_3"/>
    <property type="match status" value="1"/>
</dbReference>
<organism evidence="8 9">
    <name type="scientific">Thecamonas trahens ATCC 50062</name>
    <dbReference type="NCBI Taxonomy" id="461836"/>
    <lineage>
        <taxon>Eukaryota</taxon>
        <taxon>Apusozoa</taxon>
        <taxon>Apusomonadida</taxon>
        <taxon>Apusomonadidae</taxon>
        <taxon>Thecamonas</taxon>
    </lineage>
</organism>
<dbReference type="InterPro" id="IPR013083">
    <property type="entry name" value="Znf_RING/FYVE/PHD"/>
</dbReference>
<dbReference type="SMART" id="SM00547">
    <property type="entry name" value="ZnF_RBZ"/>
    <property type="match status" value="6"/>
</dbReference>
<evidence type="ECO:0000259" key="6">
    <source>
        <dbReference type="PROSITE" id="PS50089"/>
    </source>
</evidence>
<dbReference type="OrthoDB" id="1878647at2759"/>
<dbReference type="GeneID" id="25567034"/>
<evidence type="ECO:0000256" key="1">
    <source>
        <dbReference type="ARBA" id="ARBA00022723"/>
    </source>
</evidence>
<dbReference type="RefSeq" id="XP_013755394.1">
    <property type="nucleotide sequence ID" value="XM_013899940.1"/>
</dbReference>
<evidence type="ECO:0000259" key="7">
    <source>
        <dbReference type="PROSITE" id="PS50199"/>
    </source>
</evidence>
<dbReference type="STRING" id="461836.A0A0L0DIX2"/>
<name>A0A0L0DIX2_THETB</name>